<dbReference type="EMBL" id="JAUHHC010000002">
    <property type="protein sequence ID" value="MDN3920347.1"/>
    <property type="molecule type" value="Genomic_DNA"/>
</dbReference>
<dbReference type="Pfam" id="PF07883">
    <property type="entry name" value="Cupin_2"/>
    <property type="match status" value="1"/>
</dbReference>
<name>A0ABT8DQA6_9BURK</name>
<proteinExistence type="predicted"/>
<dbReference type="SUPFAM" id="SSF51182">
    <property type="entry name" value="RmlC-like cupins"/>
    <property type="match status" value="1"/>
</dbReference>
<dbReference type="PANTHER" id="PTHR35848:SF9">
    <property type="entry name" value="SLL1358 PROTEIN"/>
    <property type="match status" value="1"/>
</dbReference>
<dbReference type="InterPro" id="IPR014710">
    <property type="entry name" value="RmlC-like_jellyroll"/>
</dbReference>
<feature type="domain" description="Cupin type-2" evidence="2">
    <location>
        <begin position="73"/>
        <end position="144"/>
    </location>
</feature>
<dbReference type="InterPro" id="IPR013096">
    <property type="entry name" value="Cupin_2"/>
</dbReference>
<evidence type="ECO:0000313" key="3">
    <source>
        <dbReference type="EMBL" id="MDN3920347.1"/>
    </source>
</evidence>
<gene>
    <name evidence="3" type="ORF">QWJ38_08670</name>
</gene>
<keyword evidence="4" id="KW-1185">Reference proteome</keyword>
<dbReference type="Gene3D" id="2.60.120.10">
    <property type="entry name" value="Jelly Rolls"/>
    <property type="match status" value="1"/>
</dbReference>
<evidence type="ECO:0000313" key="4">
    <source>
        <dbReference type="Proteomes" id="UP001228044"/>
    </source>
</evidence>
<dbReference type="Proteomes" id="UP001228044">
    <property type="component" value="Unassembled WGS sequence"/>
</dbReference>
<comment type="caution">
    <text evidence="3">The sequence shown here is derived from an EMBL/GenBank/DDBJ whole genome shotgun (WGS) entry which is preliminary data.</text>
</comment>
<reference evidence="3 4" key="1">
    <citation type="submission" date="2023-06" db="EMBL/GenBank/DDBJ databases">
        <title>Pelomonas sp. PFR6 16S ribosomal RNA gene Genome sequencing and assembly.</title>
        <authorList>
            <person name="Woo H."/>
        </authorList>
    </citation>
    <scope>NUCLEOTIDE SEQUENCE [LARGE SCALE GENOMIC DNA]</scope>
    <source>
        <strain evidence="3 4">PFR6</strain>
    </source>
</reference>
<dbReference type="InterPro" id="IPR011051">
    <property type="entry name" value="RmlC_Cupin_sf"/>
</dbReference>
<evidence type="ECO:0000256" key="1">
    <source>
        <dbReference type="ARBA" id="ARBA00022723"/>
    </source>
</evidence>
<dbReference type="RefSeq" id="WP_290358651.1">
    <property type="nucleotide sequence ID" value="NZ_JAUHHC010000002.1"/>
</dbReference>
<evidence type="ECO:0000259" key="2">
    <source>
        <dbReference type="Pfam" id="PF07883"/>
    </source>
</evidence>
<sequence length="184" mass="20383">MDRIAASRLFLAAERLAGEQLQWWLLIFHQGKAAMIIKKSQVPVERVERESFGVADTLRLSDAGGLSQYGAYVQTLHPGARSSNNHWHENEDEFLYVLSGEVTVTEQGHAEVLGPGDAACWPAGVARAHHVSNQSSEPSSYLIVGTRVERDVCHYPDTGRTLHRVGKDWQLLDADGRVFKSGSF</sequence>
<dbReference type="CDD" id="cd02224">
    <property type="entry name" value="cupin_SPO2919-like"/>
    <property type="match status" value="1"/>
</dbReference>
<accession>A0ABT8DQA6</accession>
<dbReference type="PANTHER" id="PTHR35848">
    <property type="entry name" value="OXALATE-BINDING PROTEIN"/>
    <property type="match status" value="1"/>
</dbReference>
<protein>
    <submittedName>
        <fullName evidence="3">Cupin domain-containing protein</fullName>
    </submittedName>
</protein>
<keyword evidence="1" id="KW-0479">Metal-binding</keyword>
<dbReference type="InterPro" id="IPR051610">
    <property type="entry name" value="GPI/OXD"/>
</dbReference>
<organism evidence="3 4">
    <name type="scientific">Roseateles violae</name>
    <dbReference type="NCBI Taxonomy" id="3058042"/>
    <lineage>
        <taxon>Bacteria</taxon>
        <taxon>Pseudomonadati</taxon>
        <taxon>Pseudomonadota</taxon>
        <taxon>Betaproteobacteria</taxon>
        <taxon>Burkholderiales</taxon>
        <taxon>Sphaerotilaceae</taxon>
        <taxon>Roseateles</taxon>
    </lineage>
</organism>